<dbReference type="Proteomes" id="UP001180531">
    <property type="component" value="Unassembled WGS sequence"/>
</dbReference>
<dbReference type="Gene3D" id="3.40.366.10">
    <property type="entry name" value="Malonyl-Coenzyme A Acyl Carrier Protein, domain 2"/>
    <property type="match status" value="1"/>
</dbReference>
<organism evidence="3 4">
    <name type="scientific">Streptomyces hesseae</name>
    <dbReference type="NCBI Taxonomy" id="3075519"/>
    <lineage>
        <taxon>Bacteria</taxon>
        <taxon>Bacillati</taxon>
        <taxon>Actinomycetota</taxon>
        <taxon>Actinomycetes</taxon>
        <taxon>Kitasatosporales</taxon>
        <taxon>Streptomycetaceae</taxon>
        <taxon>Streptomyces</taxon>
    </lineage>
</organism>
<comment type="caution">
    <text evidence="3">The sequence shown here is derived from an EMBL/GenBank/DDBJ whole genome shotgun (WGS) entry which is preliminary data.</text>
</comment>
<keyword evidence="4" id="KW-1185">Reference proteome</keyword>
<dbReference type="EMBL" id="JAVRFI010000018">
    <property type="protein sequence ID" value="MDT0452174.1"/>
    <property type="molecule type" value="Genomic_DNA"/>
</dbReference>
<dbReference type="InterPro" id="IPR016035">
    <property type="entry name" value="Acyl_Trfase/lysoPLipase"/>
</dbReference>
<dbReference type="PANTHER" id="PTHR42681:SF6">
    <property type="entry name" value="BLL0263 PROTEIN"/>
    <property type="match status" value="1"/>
</dbReference>
<dbReference type="PANTHER" id="PTHR42681">
    <property type="entry name" value="MALONYL-COA-ACYL CARRIER PROTEIN TRANSACYLASE, MITOCHONDRIAL"/>
    <property type="match status" value="1"/>
</dbReference>
<dbReference type="PIRSF" id="PIRSF000446">
    <property type="entry name" value="Mct"/>
    <property type="match status" value="1"/>
</dbReference>
<proteinExistence type="inferred from homology"/>
<dbReference type="GO" id="GO:0004314">
    <property type="term" value="F:[acyl-carrier-protein] S-malonyltransferase activity"/>
    <property type="evidence" value="ECO:0007669"/>
    <property type="project" value="UniProtKB-EC"/>
</dbReference>
<keyword evidence="1 3" id="KW-0012">Acyltransferase</keyword>
<dbReference type="RefSeq" id="WP_311613660.1">
    <property type="nucleotide sequence ID" value="NZ_JAVRFI010000018.1"/>
</dbReference>
<reference evidence="3" key="1">
    <citation type="submission" date="2024-05" db="EMBL/GenBank/DDBJ databases">
        <title>30 novel species of actinomycetes from the DSMZ collection.</title>
        <authorList>
            <person name="Nouioui I."/>
        </authorList>
    </citation>
    <scope>NUCLEOTIDE SEQUENCE</scope>
    <source>
        <strain evidence="3">DSM 40473</strain>
    </source>
</reference>
<protein>
    <recommendedName>
        <fullName evidence="1">Malonyl CoA-acyl carrier protein transacylase</fullName>
        <ecNumber evidence="1">2.3.1.39</ecNumber>
    </recommendedName>
</protein>
<keyword evidence="1 3" id="KW-0808">Transferase</keyword>
<evidence type="ECO:0000256" key="1">
    <source>
        <dbReference type="PIRNR" id="PIRNR000446"/>
    </source>
</evidence>
<evidence type="ECO:0000259" key="2">
    <source>
        <dbReference type="SMART" id="SM00827"/>
    </source>
</evidence>
<feature type="domain" description="Malonyl-CoA:ACP transacylase (MAT)" evidence="2">
    <location>
        <begin position="18"/>
        <end position="314"/>
    </location>
</feature>
<dbReference type="SUPFAM" id="SSF55048">
    <property type="entry name" value="Probable ACP-binding domain of malonyl-CoA ACP transacylase"/>
    <property type="match status" value="1"/>
</dbReference>
<evidence type="ECO:0000313" key="3">
    <source>
        <dbReference type="EMBL" id="MDT0452174.1"/>
    </source>
</evidence>
<name>A0ABU2SW79_9ACTN</name>
<dbReference type="InterPro" id="IPR001227">
    <property type="entry name" value="Ac_transferase_dom_sf"/>
</dbReference>
<dbReference type="InterPro" id="IPR014043">
    <property type="entry name" value="Acyl_transferase_dom"/>
</dbReference>
<dbReference type="Gene3D" id="3.30.70.250">
    <property type="entry name" value="Malonyl-CoA ACP transacylase, ACP-binding"/>
    <property type="match status" value="1"/>
</dbReference>
<dbReference type="InterPro" id="IPR050858">
    <property type="entry name" value="Mal-CoA-ACP_Trans/PKS_FabD"/>
</dbReference>
<dbReference type="InterPro" id="IPR016036">
    <property type="entry name" value="Malonyl_transacylase_ACP-bd"/>
</dbReference>
<dbReference type="EC" id="2.3.1.39" evidence="1"/>
<dbReference type="InterPro" id="IPR024925">
    <property type="entry name" value="Malonyl_CoA-ACP_transAc"/>
</dbReference>
<evidence type="ECO:0000313" key="4">
    <source>
        <dbReference type="Proteomes" id="UP001180531"/>
    </source>
</evidence>
<sequence length="317" mass="33244">MAATHDTHGIGATSFAALFPGQGVQRQGMGARWRDTPSWSLVDTVSEASGHDVAELLLEAGTDTLARTDLAQISVFTASLLSWTEFRDTHPEARVTAFAGHSLGEYTALVAAGALTTADGARLVGVRGRAMADAARHRPGAMAAVMGADPTAVEELTDRVRRDGADLWVANLNSPQQTVIAGAPDAVETAGAQALANGWRYSVLPVSAACHTAYMAPASQALAAALDEITFRPAHAPVISNVDARPHTDGHDWPALCARQLISPVRWNDTLHTLVTELGSARFTDFGPGRTLAGLARRVFPDVPAEAVGGGRAVVYK</sequence>
<gene>
    <name evidence="3" type="ORF">RM609_24255</name>
</gene>
<dbReference type="SMART" id="SM00827">
    <property type="entry name" value="PKS_AT"/>
    <property type="match status" value="1"/>
</dbReference>
<comment type="catalytic activity">
    <reaction evidence="1">
        <text>holo-[ACP] + malonyl-CoA = malonyl-[ACP] + CoA</text>
        <dbReference type="Rhea" id="RHEA:41792"/>
        <dbReference type="Rhea" id="RHEA-COMP:9623"/>
        <dbReference type="Rhea" id="RHEA-COMP:9685"/>
        <dbReference type="ChEBI" id="CHEBI:57287"/>
        <dbReference type="ChEBI" id="CHEBI:57384"/>
        <dbReference type="ChEBI" id="CHEBI:64479"/>
        <dbReference type="ChEBI" id="CHEBI:78449"/>
        <dbReference type="EC" id="2.3.1.39"/>
    </reaction>
</comment>
<dbReference type="Pfam" id="PF00698">
    <property type="entry name" value="Acyl_transf_1"/>
    <property type="match status" value="1"/>
</dbReference>
<accession>A0ABU2SW79</accession>
<comment type="similarity">
    <text evidence="1">Belongs to the fabD family.</text>
</comment>
<dbReference type="SUPFAM" id="SSF52151">
    <property type="entry name" value="FabD/lysophospholipase-like"/>
    <property type="match status" value="1"/>
</dbReference>